<feature type="compositionally biased region" description="Basic and acidic residues" evidence="1">
    <location>
        <begin position="775"/>
        <end position="787"/>
    </location>
</feature>
<feature type="compositionally biased region" description="Basic residues" evidence="1">
    <location>
        <begin position="793"/>
        <end position="804"/>
    </location>
</feature>
<feature type="compositionally biased region" description="Polar residues" evidence="1">
    <location>
        <begin position="985"/>
        <end position="997"/>
    </location>
</feature>
<feature type="compositionally biased region" description="Polar residues" evidence="1">
    <location>
        <begin position="895"/>
        <end position="916"/>
    </location>
</feature>
<gene>
    <name evidence="2" type="ORF">Q9L58_003809</name>
</gene>
<dbReference type="Proteomes" id="UP001447188">
    <property type="component" value="Unassembled WGS sequence"/>
</dbReference>
<keyword evidence="3" id="KW-1185">Reference proteome</keyword>
<feature type="region of interest" description="Disordered" evidence="1">
    <location>
        <begin position="506"/>
        <end position="576"/>
    </location>
</feature>
<feature type="compositionally biased region" description="Basic residues" evidence="1">
    <location>
        <begin position="811"/>
        <end position="827"/>
    </location>
</feature>
<accession>A0ABR3GML5</accession>
<feature type="compositionally biased region" description="Basic and acidic residues" evidence="1">
    <location>
        <begin position="721"/>
        <end position="738"/>
    </location>
</feature>
<name>A0ABR3GML5_9PEZI</name>
<proteinExistence type="predicted"/>
<evidence type="ECO:0000313" key="2">
    <source>
        <dbReference type="EMBL" id="KAL0637160.1"/>
    </source>
</evidence>
<dbReference type="EMBL" id="JBBBZM010000038">
    <property type="protein sequence ID" value="KAL0637160.1"/>
    <property type="molecule type" value="Genomic_DNA"/>
</dbReference>
<reference evidence="2 3" key="1">
    <citation type="submission" date="2024-02" db="EMBL/GenBank/DDBJ databases">
        <title>Discinaceae phylogenomics.</title>
        <authorList>
            <person name="Dirks A.C."/>
            <person name="James T.Y."/>
        </authorList>
    </citation>
    <scope>NUCLEOTIDE SEQUENCE [LARGE SCALE GENOMIC DNA]</scope>
    <source>
        <strain evidence="2 3">ACD0624</strain>
    </source>
</reference>
<feature type="region of interest" description="Disordered" evidence="1">
    <location>
        <begin position="391"/>
        <end position="446"/>
    </location>
</feature>
<feature type="compositionally biased region" description="Basic residues" evidence="1">
    <location>
        <begin position="834"/>
        <end position="852"/>
    </location>
</feature>
<feature type="compositionally biased region" description="Basic and acidic residues" evidence="1">
    <location>
        <begin position="853"/>
        <end position="886"/>
    </location>
</feature>
<feature type="compositionally biased region" description="Polar residues" evidence="1">
    <location>
        <begin position="654"/>
        <end position="665"/>
    </location>
</feature>
<feature type="region of interest" description="Disordered" evidence="1">
    <location>
        <begin position="172"/>
        <end position="196"/>
    </location>
</feature>
<feature type="compositionally biased region" description="Polar residues" evidence="1">
    <location>
        <begin position="436"/>
        <end position="445"/>
    </location>
</feature>
<comment type="caution">
    <text evidence="2">The sequence shown here is derived from an EMBL/GenBank/DDBJ whole genome shotgun (WGS) entry which is preliminary data.</text>
</comment>
<protein>
    <submittedName>
        <fullName evidence="2">Uncharacterized protein</fullName>
    </submittedName>
</protein>
<feature type="compositionally biased region" description="Basic and acidic residues" evidence="1">
    <location>
        <begin position="697"/>
        <end position="708"/>
    </location>
</feature>
<organism evidence="2 3">
    <name type="scientific">Discina gigas</name>
    <dbReference type="NCBI Taxonomy" id="1032678"/>
    <lineage>
        <taxon>Eukaryota</taxon>
        <taxon>Fungi</taxon>
        <taxon>Dikarya</taxon>
        <taxon>Ascomycota</taxon>
        <taxon>Pezizomycotina</taxon>
        <taxon>Pezizomycetes</taxon>
        <taxon>Pezizales</taxon>
        <taxon>Discinaceae</taxon>
        <taxon>Discina</taxon>
    </lineage>
</organism>
<feature type="region of interest" description="Disordered" evidence="1">
    <location>
        <begin position="645"/>
        <end position="1000"/>
    </location>
</feature>
<evidence type="ECO:0000313" key="3">
    <source>
        <dbReference type="Proteomes" id="UP001447188"/>
    </source>
</evidence>
<feature type="compositionally biased region" description="Basic residues" evidence="1">
    <location>
        <begin position="946"/>
        <end position="962"/>
    </location>
</feature>
<evidence type="ECO:0000256" key="1">
    <source>
        <dbReference type="SAM" id="MobiDB-lite"/>
    </source>
</evidence>
<sequence>MPPPTFQELTHALAILAGAKSAASEQSHPRINQRSASEPLPRKYRWRKLKIAYSEAVLEMYPYLADFDSDGYDDIEAGEEDNFVKWDPINGVHVPRETPLVLTKQYKAEGEYVAAPGDNGPAQLLQGEIDPKTFLGADEELITIPEKDVPLVQILEDQIGLSILLEAAKTVSENGQTEKNDLDDGDMPGPSEKHNDVTENKASVISDLILTPQRLSPCSPILPPIHIVSEGGNHLSIDHEYPPTPGRKWDWQLQSEDGDSTKNQIIFFPADVQQIYEIRRGSDSLFNAEAAGAELYPAGFQLAVDDAVPDVPYLFLSHQYPEFRISDLSWPEGLTWSHVPTPQWELSPATPIPCSPKDGYLPLGYDCNLPTGYDYLTPECKYDLQVQKEKDDLRKSQTDSPTIEAQQKRESRRRPIPLSQLFDDSDSGAESPSEIGPNSTKNPINSPAMATEVLRQSYPETVTPLMESKHEIVQPKITEVKHSSETDLHSDSVEVVDIIDTNKGQIHTHQMKTDSEIPPRPNRPHPAKESNSLHVHHPNKSEMFPNQGLGKLEGDQTGPSLANDSDKSGIALEDGEVGKEVGEANYVEEKTAEEAGVVEMEMGIEVDTLCQRQVSPRPVYTGFAMPIEKCFMINQEVVAISPRGQSVPGDEIIWSSTRGSKSPPQTLLPPSASMVGFSTTIGESPKPVAPGQVVEDSGEHNESLDTSHGDSTSDLVPSSEKPIKYSRESTEHSRDFIDHSSFYRPHKSPGDRHSFHNPCETPTGDSPRPHKHHKDYTDHRDSSRKSYGDSTKAKRSSHKHHKHSRESNPHISHHNHRHDHHHHRRHESRSPSRTAKRSRRHHGSHKRDRNRSRHEAKESSPDRGRRSDRGSKHRQDSNVTDYDKISTGHKRLHRLSSSSPVRQPTSAYQNKTSQDLPSGLQEVPSRKRVGGENEISPHSTRERSADRKHHSHRRQKRHQKRHPGSDSDTSPVNHKASCPPLSVSPARQTNTTNQQEKTPIGVRQRLQEGYGDPHAKLAAQGYFDQQGQLSSASRYHRFNNANHSNGGFYGGYRARGGIYNRHIPGSEAGNVNGFRFIGGSNSLKWRKVDMMKDLETNLA</sequence>